<sequence length="57" mass="6516">EGLRTLCVAYKKLTHEEYEETCRLLNSAKLALQERDKKLAEAYDVIEKDFILLGATA</sequence>
<organism evidence="1 2">
    <name type="scientific">Cirrhinus mrigala</name>
    <name type="common">Mrigala</name>
    <dbReference type="NCBI Taxonomy" id="683832"/>
    <lineage>
        <taxon>Eukaryota</taxon>
        <taxon>Metazoa</taxon>
        <taxon>Chordata</taxon>
        <taxon>Craniata</taxon>
        <taxon>Vertebrata</taxon>
        <taxon>Euteleostomi</taxon>
        <taxon>Actinopterygii</taxon>
        <taxon>Neopterygii</taxon>
        <taxon>Teleostei</taxon>
        <taxon>Ostariophysi</taxon>
        <taxon>Cypriniformes</taxon>
        <taxon>Cyprinidae</taxon>
        <taxon>Labeoninae</taxon>
        <taxon>Labeonini</taxon>
        <taxon>Cirrhinus</taxon>
    </lineage>
</organism>
<dbReference type="Gene3D" id="3.40.1110.10">
    <property type="entry name" value="Calcium-transporting ATPase, cytoplasmic domain N"/>
    <property type="match status" value="1"/>
</dbReference>
<feature type="non-terminal residue" evidence="1">
    <location>
        <position position="57"/>
    </location>
</feature>
<gene>
    <name evidence="1" type="ORF">M9458_001213</name>
</gene>
<reference evidence="1 2" key="1">
    <citation type="submission" date="2024-05" db="EMBL/GenBank/DDBJ databases">
        <title>Genome sequencing and assembly of Indian major carp, Cirrhinus mrigala (Hamilton, 1822).</title>
        <authorList>
            <person name="Mohindra V."/>
            <person name="Chowdhury L.M."/>
            <person name="Lal K."/>
            <person name="Jena J.K."/>
        </authorList>
    </citation>
    <scope>NUCLEOTIDE SEQUENCE [LARGE SCALE GENOMIC DNA]</scope>
    <source>
        <strain evidence="1">CM1030</strain>
        <tissue evidence="1">Blood</tissue>
    </source>
</reference>
<accession>A0ABD0S117</accession>
<dbReference type="PANTHER" id="PTHR24092:SF33">
    <property type="entry name" value="PHOSPHOLIPID-TRANSPORTING ATPASE IH"/>
    <property type="match status" value="1"/>
</dbReference>
<dbReference type="InterPro" id="IPR023299">
    <property type="entry name" value="ATPase_P-typ_cyto_dom_N"/>
</dbReference>
<comment type="caution">
    <text evidence="1">The sequence shown here is derived from an EMBL/GenBank/DDBJ whole genome shotgun (WGS) entry which is preliminary data.</text>
</comment>
<feature type="non-terminal residue" evidence="1">
    <location>
        <position position="1"/>
    </location>
</feature>
<keyword evidence="2" id="KW-1185">Reference proteome</keyword>
<protein>
    <submittedName>
        <fullName evidence="1">Uncharacterized protein</fullName>
    </submittedName>
</protein>
<dbReference type="PANTHER" id="PTHR24092">
    <property type="entry name" value="PROBABLE PHOSPHOLIPID-TRANSPORTING ATPASE"/>
    <property type="match status" value="1"/>
</dbReference>
<evidence type="ECO:0000313" key="1">
    <source>
        <dbReference type="EMBL" id="KAL0203195.1"/>
    </source>
</evidence>
<dbReference type="Proteomes" id="UP001529510">
    <property type="component" value="Unassembled WGS sequence"/>
</dbReference>
<proteinExistence type="predicted"/>
<name>A0ABD0S117_CIRMR</name>
<evidence type="ECO:0000313" key="2">
    <source>
        <dbReference type="Proteomes" id="UP001529510"/>
    </source>
</evidence>
<dbReference type="EMBL" id="JAMKFB020000001">
    <property type="protein sequence ID" value="KAL0203195.1"/>
    <property type="molecule type" value="Genomic_DNA"/>
</dbReference>
<dbReference type="AlphaFoldDB" id="A0ABD0S117"/>